<protein>
    <recommendedName>
        <fullName evidence="6">Peptidase S53 domain-containing protein</fullName>
    </recommendedName>
</protein>
<sequence length="532" mass="54558">MRLRALLGSAALLASPLSVVTLSTGAQATDVQTVPAEPVTCQDLPRVAGQMTCMSEVGAAVAPTSVRSLARAQLSPQSGASKVGSYTPADIAALYRLPADAGAGTTVAVIEAGSSPELETNLATYRSRFGLAACSKANGCLSELNQSGGSVLPAPVAGWDFEINMDVQAVSAACPACRILVVGAASAYMNDLNAAVQTAVDRGARYVSMSYGGAEWSHQAVDDRVFATNPGVVFTASTGDDGFAGGTSFPASSTHVVAAGGTHVEKVSGVWHQTAWDHAGSGCSAYDPMPTVQRAASVAVTACGLKRATGDLSALADPHTGMLVYAQHAWYNGGGTSLSAPLIAAMYALAGNHTDPFSVYYKTAWLTDITSGATAGCDGSSRCTAGPGWDGPTGLGTPDGLAALSLQTRASTPAPALATPPVPPSQAPTSPAVTSHRFARSGAMRVSGPARRGRSVRASYGTFRADSLLGTVLRPAVTISWYVDGRVVRGAHGRRLVVRRAWAGKRLSFRITAVAPGFLPSTYLSRRTAKVR</sequence>
<dbReference type="GO" id="GO:0008240">
    <property type="term" value="F:tripeptidyl-peptidase activity"/>
    <property type="evidence" value="ECO:0007669"/>
    <property type="project" value="TreeGrafter"/>
</dbReference>
<dbReference type="PANTHER" id="PTHR14218">
    <property type="entry name" value="PROTEASE S8 TRIPEPTIDYL PEPTIDASE I CLN2"/>
    <property type="match status" value="1"/>
</dbReference>
<organism evidence="7 8">
    <name type="scientific">Nocardioides terrae</name>
    <dbReference type="NCBI Taxonomy" id="574651"/>
    <lineage>
        <taxon>Bacteria</taxon>
        <taxon>Bacillati</taxon>
        <taxon>Actinomycetota</taxon>
        <taxon>Actinomycetes</taxon>
        <taxon>Propionibacteriales</taxon>
        <taxon>Nocardioidaceae</taxon>
        <taxon>Nocardioides</taxon>
    </lineage>
</organism>
<dbReference type="CDD" id="cd04056">
    <property type="entry name" value="Peptidases_S53"/>
    <property type="match status" value="1"/>
</dbReference>
<keyword evidence="1" id="KW-0645">Protease</keyword>
<dbReference type="AlphaFoldDB" id="A0A1I1H1M6"/>
<reference evidence="7 8" key="1">
    <citation type="submission" date="2016-10" db="EMBL/GenBank/DDBJ databases">
        <authorList>
            <person name="de Groot N.N."/>
        </authorList>
    </citation>
    <scope>NUCLEOTIDE SEQUENCE [LARGE SCALE GENOMIC DNA]</scope>
    <source>
        <strain evidence="7 8">CGMCC 1.7056</strain>
    </source>
</reference>
<keyword evidence="5" id="KW-0732">Signal</keyword>
<evidence type="ECO:0000256" key="4">
    <source>
        <dbReference type="SAM" id="MobiDB-lite"/>
    </source>
</evidence>
<feature type="domain" description="Peptidase S53" evidence="6">
    <location>
        <begin position="85"/>
        <end position="410"/>
    </location>
</feature>
<keyword evidence="8" id="KW-1185">Reference proteome</keyword>
<evidence type="ECO:0000256" key="2">
    <source>
        <dbReference type="ARBA" id="ARBA00022801"/>
    </source>
</evidence>
<evidence type="ECO:0000313" key="8">
    <source>
        <dbReference type="Proteomes" id="UP000198832"/>
    </source>
</evidence>
<dbReference type="InterPro" id="IPR050819">
    <property type="entry name" value="Tripeptidyl-peptidase_I"/>
</dbReference>
<dbReference type="GO" id="GO:0006508">
    <property type="term" value="P:proteolysis"/>
    <property type="evidence" value="ECO:0007669"/>
    <property type="project" value="UniProtKB-KW"/>
</dbReference>
<accession>A0A1I1H1M6</accession>
<dbReference type="EMBL" id="FOLB01000004">
    <property type="protein sequence ID" value="SFC18049.1"/>
    <property type="molecule type" value="Genomic_DNA"/>
</dbReference>
<feature type="signal peptide" evidence="5">
    <location>
        <begin position="1"/>
        <end position="28"/>
    </location>
</feature>
<dbReference type="InterPro" id="IPR036852">
    <property type="entry name" value="Peptidase_S8/S53_dom_sf"/>
</dbReference>
<dbReference type="PROSITE" id="PS51695">
    <property type="entry name" value="SEDOLISIN"/>
    <property type="match status" value="1"/>
</dbReference>
<dbReference type="Proteomes" id="UP000198832">
    <property type="component" value="Unassembled WGS sequence"/>
</dbReference>
<dbReference type="Gene3D" id="3.40.50.200">
    <property type="entry name" value="Peptidase S8/S53 domain"/>
    <property type="match status" value="1"/>
</dbReference>
<dbReference type="PANTHER" id="PTHR14218:SF15">
    <property type="entry name" value="TRIPEPTIDYL-PEPTIDASE 1"/>
    <property type="match status" value="1"/>
</dbReference>
<gene>
    <name evidence="7" type="ORF">SAMN04487968_104162</name>
</gene>
<evidence type="ECO:0000256" key="1">
    <source>
        <dbReference type="ARBA" id="ARBA00022670"/>
    </source>
</evidence>
<evidence type="ECO:0000313" key="7">
    <source>
        <dbReference type="EMBL" id="SFC18049.1"/>
    </source>
</evidence>
<dbReference type="OrthoDB" id="151889at2"/>
<dbReference type="STRING" id="574651.SAMN04487968_104162"/>
<name>A0A1I1H1M6_9ACTN</name>
<feature type="chain" id="PRO_5011543298" description="Peptidase S53 domain-containing protein" evidence="5">
    <location>
        <begin position="29"/>
        <end position="532"/>
    </location>
</feature>
<dbReference type="InterPro" id="IPR000209">
    <property type="entry name" value="Peptidase_S8/S53_dom"/>
</dbReference>
<feature type="region of interest" description="Disordered" evidence="4">
    <location>
        <begin position="412"/>
        <end position="436"/>
    </location>
</feature>
<dbReference type="RefSeq" id="WP_091121904.1">
    <property type="nucleotide sequence ID" value="NZ_FOLB01000004.1"/>
</dbReference>
<keyword evidence="2" id="KW-0378">Hydrolase</keyword>
<dbReference type="PROSITE" id="PS00138">
    <property type="entry name" value="SUBTILASE_SER"/>
    <property type="match status" value="1"/>
</dbReference>
<proteinExistence type="predicted"/>
<dbReference type="InterPro" id="IPR023828">
    <property type="entry name" value="Peptidase_S8_Ser-AS"/>
</dbReference>
<dbReference type="SUPFAM" id="SSF52743">
    <property type="entry name" value="Subtilisin-like"/>
    <property type="match status" value="1"/>
</dbReference>
<keyword evidence="3" id="KW-0720">Serine protease</keyword>
<evidence type="ECO:0000256" key="3">
    <source>
        <dbReference type="ARBA" id="ARBA00022825"/>
    </source>
</evidence>
<dbReference type="GO" id="GO:0004252">
    <property type="term" value="F:serine-type endopeptidase activity"/>
    <property type="evidence" value="ECO:0007669"/>
    <property type="project" value="InterPro"/>
</dbReference>
<evidence type="ECO:0000259" key="6">
    <source>
        <dbReference type="PROSITE" id="PS51695"/>
    </source>
</evidence>
<dbReference type="Pfam" id="PF00082">
    <property type="entry name" value="Peptidase_S8"/>
    <property type="match status" value="1"/>
</dbReference>
<dbReference type="InterPro" id="IPR030400">
    <property type="entry name" value="Sedolisin_dom"/>
</dbReference>
<evidence type="ECO:0000256" key="5">
    <source>
        <dbReference type="SAM" id="SignalP"/>
    </source>
</evidence>